<keyword evidence="2" id="KW-1185">Reference proteome</keyword>
<comment type="caution">
    <text evidence="1">The sequence shown here is derived from an EMBL/GenBank/DDBJ whole genome shotgun (WGS) entry which is preliminary data.</text>
</comment>
<dbReference type="Proteomes" id="UP000314294">
    <property type="component" value="Unassembled WGS sequence"/>
</dbReference>
<reference evidence="1 2" key="1">
    <citation type="submission" date="2019-03" db="EMBL/GenBank/DDBJ databases">
        <title>First draft genome of Liparis tanakae, snailfish: a comprehensive survey of snailfish specific genes.</title>
        <authorList>
            <person name="Kim W."/>
            <person name="Song I."/>
            <person name="Jeong J.-H."/>
            <person name="Kim D."/>
            <person name="Kim S."/>
            <person name="Ryu S."/>
            <person name="Song J.Y."/>
            <person name="Lee S.K."/>
        </authorList>
    </citation>
    <scope>NUCLEOTIDE SEQUENCE [LARGE SCALE GENOMIC DNA]</scope>
    <source>
        <tissue evidence="1">Muscle</tissue>
    </source>
</reference>
<protein>
    <submittedName>
        <fullName evidence="1">Uncharacterized protein</fullName>
    </submittedName>
</protein>
<dbReference type="EMBL" id="SRLO01000081">
    <property type="protein sequence ID" value="TNN77553.1"/>
    <property type="molecule type" value="Genomic_DNA"/>
</dbReference>
<evidence type="ECO:0000313" key="1">
    <source>
        <dbReference type="EMBL" id="TNN77553.1"/>
    </source>
</evidence>
<organism evidence="1 2">
    <name type="scientific">Liparis tanakae</name>
    <name type="common">Tanaka's snailfish</name>
    <dbReference type="NCBI Taxonomy" id="230148"/>
    <lineage>
        <taxon>Eukaryota</taxon>
        <taxon>Metazoa</taxon>
        <taxon>Chordata</taxon>
        <taxon>Craniata</taxon>
        <taxon>Vertebrata</taxon>
        <taxon>Euteleostomi</taxon>
        <taxon>Actinopterygii</taxon>
        <taxon>Neopterygii</taxon>
        <taxon>Teleostei</taxon>
        <taxon>Neoteleostei</taxon>
        <taxon>Acanthomorphata</taxon>
        <taxon>Eupercaria</taxon>
        <taxon>Perciformes</taxon>
        <taxon>Cottioidei</taxon>
        <taxon>Cottales</taxon>
        <taxon>Liparidae</taxon>
        <taxon>Liparis</taxon>
    </lineage>
</organism>
<proteinExistence type="predicted"/>
<dbReference type="OrthoDB" id="10616454at2759"/>
<accession>A0A4Z2IK62</accession>
<gene>
    <name evidence="1" type="ORF">EYF80_012143</name>
</gene>
<dbReference type="AlphaFoldDB" id="A0A4Z2IK62"/>
<sequence>MPVSGQLKAHLCAAGVQLGGAVQEVLVLSPGHHGLRKLAEDTEGNMSCLPGEGGSLSCIKSISELFDSVVLTRETEDALFIQAVLFDELHTLLHQDRHHPAFRGLSMDLGECGEPRPEPPSPGSTLLDRAAKHHKKAAAKRVGEPAWGRRALGGGPLQRWQQALLRQVSLQGVEDVELLIHAEGQELLDHLGGVWAPERRENIIVQPPSKTTSTQLNYCYNARGNRQLAPRELPPPNALDARLKWSSA</sequence>
<evidence type="ECO:0000313" key="2">
    <source>
        <dbReference type="Proteomes" id="UP000314294"/>
    </source>
</evidence>
<name>A0A4Z2IK62_9TELE</name>